<organism evidence="1 2">
    <name type="scientific">Polycladospora coralii</name>
    <dbReference type="NCBI Taxonomy" id="2771432"/>
    <lineage>
        <taxon>Bacteria</taxon>
        <taxon>Bacillati</taxon>
        <taxon>Bacillota</taxon>
        <taxon>Bacilli</taxon>
        <taxon>Bacillales</taxon>
        <taxon>Thermoactinomycetaceae</taxon>
        <taxon>Polycladospora</taxon>
    </lineage>
</organism>
<keyword evidence="2" id="KW-1185">Reference proteome</keyword>
<dbReference type="Proteomes" id="UP000661691">
    <property type="component" value="Unassembled WGS sequence"/>
</dbReference>
<reference evidence="1" key="1">
    <citation type="submission" date="2020-09" db="EMBL/GenBank/DDBJ databases">
        <title>A novel bacterium of genus Hazenella, isolated from South China Sea.</title>
        <authorList>
            <person name="Huang H."/>
            <person name="Mo K."/>
            <person name="Hu Y."/>
        </authorList>
    </citation>
    <scope>NUCLEOTIDE SEQUENCE</scope>
    <source>
        <strain evidence="1">IB182357</strain>
    </source>
</reference>
<dbReference type="EMBL" id="JACXAH010000040">
    <property type="protein sequence ID" value="MBD1373842.1"/>
    <property type="molecule type" value="Genomic_DNA"/>
</dbReference>
<dbReference type="AlphaFoldDB" id="A0A926NCR0"/>
<proteinExistence type="predicted"/>
<protein>
    <recommendedName>
        <fullName evidence="3">Replication-relaxation</fullName>
    </recommendedName>
</protein>
<comment type="caution">
    <text evidence="1">The sequence shown here is derived from an EMBL/GenBank/DDBJ whole genome shotgun (WGS) entry which is preliminary data.</text>
</comment>
<evidence type="ECO:0000313" key="1">
    <source>
        <dbReference type="EMBL" id="MBD1373842.1"/>
    </source>
</evidence>
<sequence length="301" mass="36002">MQQQARKIQKRVRNDFKRKRIPAGELTLDWARSNVELTERKLNILKALYAKHLLRIDQLEYFLPNFGHQKQSQLLLRRDINKLHEVHFLDKATKKPMYLWNGDRKRTEVIAMGQIGTQFVGWKYHYKRIKYQDGGTILPRTAHHILRIHDMEIQTREFLKKMNVEVVAWEHECGNLIVKHPNELNPDAFFAMLDHTTGKSYTAFAEYDTGKDDFKCAKKFPNLTKKFERYREVKNWGAWYQKDLSTQSENKFPHLFFVTEDQKRFPVVPEIISSYGLDHTTCMQQDYVQELENFIHRMRAK</sequence>
<accession>A0A926NCR0</accession>
<evidence type="ECO:0008006" key="3">
    <source>
        <dbReference type="Google" id="ProtNLM"/>
    </source>
</evidence>
<name>A0A926NCR0_9BACL</name>
<dbReference type="RefSeq" id="WP_191142802.1">
    <property type="nucleotide sequence ID" value="NZ_JACXAH010000040.1"/>
</dbReference>
<evidence type="ECO:0000313" key="2">
    <source>
        <dbReference type="Proteomes" id="UP000661691"/>
    </source>
</evidence>
<gene>
    <name evidence="1" type="ORF">IC620_15970</name>
</gene>